<dbReference type="EMBL" id="VIFX01000037">
    <property type="protein sequence ID" value="TQR83893.1"/>
    <property type="molecule type" value="Genomic_DNA"/>
</dbReference>
<dbReference type="GO" id="GO:0005856">
    <property type="term" value="C:cytoskeleton"/>
    <property type="evidence" value="ECO:0007669"/>
    <property type="project" value="TreeGrafter"/>
</dbReference>
<protein>
    <submittedName>
        <fullName evidence="3">Ribulose phosphate epimerase</fullName>
    </submittedName>
</protein>
<dbReference type="SMART" id="SM01007">
    <property type="entry name" value="Aldolase_II"/>
    <property type="match status" value="1"/>
</dbReference>
<feature type="domain" description="Class II aldolase/adducin N-terminal" evidence="2">
    <location>
        <begin position="29"/>
        <end position="208"/>
    </location>
</feature>
<dbReference type="RefSeq" id="WP_142554582.1">
    <property type="nucleotide sequence ID" value="NZ_VIFX01000037.1"/>
</dbReference>
<comment type="similarity">
    <text evidence="1">Belongs to the aldolase class II family.</text>
</comment>
<evidence type="ECO:0000313" key="3">
    <source>
        <dbReference type="EMBL" id="TQR83893.1"/>
    </source>
</evidence>
<dbReference type="SUPFAM" id="SSF53639">
    <property type="entry name" value="AraD/HMP-PK domain-like"/>
    <property type="match status" value="1"/>
</dbReference>
<dbReference type="GO" id="GO:0051015">
    <property type="term" value="F:actin filament binding"/>
    <property type="evidence" value="ECO:0007669"/>
    <property type="project" value="TreeGrafter"/>
</dbReference>
<dbReference type="Gene3D" id="3.40.225.10">
    <property type="entry name" value="Class II aldolase/adducin N-terminal domain"/>
    <property type="match status" value="1"/>
</dbReference>
<evidence type="ECO:0000259" key="2">
    <source>
        <dbReference type="SMART" id="SM01007"/>
    </source>
</evidence>
<dbReference type="PANTHER" id="PTHR10672">
    <property type="entry name" value="ADDUCIN"/>
    <property type="match status" value="1"/>
</dbReference>
<evidence type="ECO:0000313" key="4">
    <source>
        <dbReference type="Proteomes" id="UP000315759"/>
    </source>
</evidence>
<sequence length="253" mass="27620">MTFEHDFLDPYATEPVIGDPAQLRGRRKQRLALAYRVLGATGWGLLGDGHVSARDPERQDCFWLARYGVPFGAMTVDDLVLVQPDGSVAGGGHINDAAYYIHGPIHEARPEVVSAVHCHTPYGTPFSANMTELLPISQESCAFFDDHSVFDDEEVSITSTAGGKRIAASLGEKRGTILRNHGLLTVGLSVDSALGFFLLMERSAEVQLKARAARPISAEAARLVHDEYDDGMAWQAFQWAQRNLVPDVDSVLT</sequence>
<reference evidence="3 4" key="1">
    <citation type="submission" date="2018-10" db="EMBL/GenBank/DDBJ databases">
        <title>Draft genome of Mycobacterium hodleri strain B.</title>
        <authorList>
            <person name="Amande T.J."/>
            <person name="Mcgenity T.J."/>
        </authorList>
    </citation>
    <scope>NUCLEOTIDE SEQUENCE [LARGE SCALE GENOMIC DNA]</scope>
    <source>
        <strain evidence="3 4">B</strain>
    </source>
</reference>
<organism evidence="3 4">
    <name type="scientific">Mycolicibacterium hodleri</name>
    <dbReference type="NCBI Taxonomy" id="49897"/>
    <lineage>
        <taxon>Bacteria</taxon>
        <taxon>Bacillati</taxon>
        <taxon>Actinomycetota</taxon>
        <taxon>Actinomycetes</taxon>
        <taxon>Mycobacteriales</taxon>
        <taxon>Mycobacteriaceae</taxon>
        <taxon>Mycolicibacterium</taxon>
    </lineage>
</organism>
<comment type="caution">
    <text evidence="3">The sequence shown here is derived from an EMBL/GenBank/DDBJ whole genome shotgun (WGS) entry which is preliminary data.</text>
</comment>
<dbReference type="Pfam" id="PF00596">
    <property type="entry name" value="Aldolase_II"/>
    <property type="match status" value="1"/>
</dbReference>
<name>A0A544VVA2_9MYCO</name>
<gene>
    <name evidence="3" type="ORF">D8S82_24445</name>
</gene>
<dbReference type="AlphaFoldDB" id="A0A544VVA2"/>
<dbReference type="InterPro" id="IPR036409">
    <property type="entry name" value="Aldolase_II/adducin_N_sf"/>
</dbReference>
<dbReference type="InterPro" id="IPR051017">
    <property type="entry name" value="Aldolase-II_Adducin_sf"/>
</dbReference>
<keyword evidence="4" id="KW-1185">Reference proteome</keyword>
<dbReference type="PANTHER" id="PTHR10672:SF3">
    <property type="entry name" value="PROTEIN HU-LI TAI SHAO"/>
    <property type="match status" value="1"/>
</dbReference>
<dbReference type="InterPro" id="IPR001303">
    <property type="entry name" value="Aldolase_II/adducin_N"/>
</dbReference>
<accession>A0A544VVA2</accession>
<proteinExistence type="inferred from homology"/>
<evidence type="ECO:0000256" key="1">
    <source>
        <dbReference type="ARBA" id="ARBA00037961"/>
    </source>
</evidence>
<dbReference type="Proteomes" id="UP000315759">
    <property type="component" value="Unassembled WGS sequence"/>
</dbReference>